<feature type="transmembrane region" description="Helical" evidence="1">
    <location>
        <begin position="50"/>
        <end position="70"/>
    </location>
</feature>
<feature type="transmembrane region" description="Helical" evidence="1">
    <location>
        <begin position="12"/>
        <end position="30"/>
    </location>
</feature>
<dbReference type="PANTHER" id="PTHR34220:SF7">
    <property type="entry name" value="SENSOR HISTIDINE KINASE YPDA"/>
    <property type="match status" value="1"/>
</dbReference>
<dbReference type="SUPFAM" id="SSF55874">
    <property type="entry name" value="ATPase domain of HSP90 chaperone/DNA topoisomerase II/histidine kinase"/>
    <property type="match status" value="1"/>
</dbReference>
<name>A0ABM9PD90_9FLAO</name>
<dbReference type="PANTHER" id="PTHR34220">
    <property type="entry name" value="SENSOR HISTIDINE KINASE YPDA"/>
    <property type="match status" value="1"/>
</dbReference>
<gene>
    <name evidence="3" type="ORF">T190423A01A_40089</name>
</gene>
<comment type="caution">
    <text evidence="3">The sequence shown here is derived from an EMBL/GenBank/DDBJ whole genome shotgun (WGS) entry which is preliminary data.</text>
</comment>
<accession>A0ABM9PD90</accession>
<organism evidence="3 4">
    <name type="scientific">Tenacibaculum polynesiense</name>
    <dbReference type="NCBI Taxonomy" id="3137857"/>
    <lineage>
        <taxon>Bacteria</taxon>
        <taxon>Pseudomonadati</taxon>
        <taxon>Bacteroidota</taxon>
        <taxon>Flavobacteriia</taxon>
        <taxon>Flavobacteriales</taxon>
        <taxon>Flavobacteriaceae</taxon>
        <taxon>Tenacibaculum</taxon>
    </lineage>
</organism>
<protein>
    <submittedName>
        <fullName evidence="3">Histidine kinase</fullName>
    </submittedName>
</protein>
<keyword evidence="1" id="KW-0812">Transmembrane</keyword>
<keyword evidence="4" id="KW-1185">Reference proteome</keyword>
<dbReference type="Proteomes" id="UP001497527">
    <property type="component" value="Unassembled WGS sequence"/>
</dbReference>
<dbReference type="GO" id="GO:0016301">
    <property type="term" value="F:kinase activity"/>
    <property type="evidence" value="ECO:0007669"/>
    <property type="project" value="UniProtKB-KW"/>
</dbReference>
<dbReference type="InterPro" id="IPR010559">
    <property type="entry name" value="Sig_transdc_His_kin_internal"/>
</dbReference>
<reference evidence="3 4" key="1">
    <citation type="submission" date="2024-05" db="EMBL/GenBank/DDBJ databases">
        <authorList>
            <person name="Duchaud E."/>
        </authorList>
    </citation>
    <scope>NUCLEOTIDE SEQUENCE [LARGE SCALE GENOMIC DNA]</scope>
    <source>
        <strain evidence="3">Ena-SAMPLE-TAB-13-05-2024-13:56:06:370-140308</strain>
    </source>
</reference>
<proteinExistence type="predicted"/>
<sequence length="273" mass="31736">MKLIRSKKHKKVLKYIIGISVLVPVLIVAYETIVLGKDNVVLLIDFPSVYSVLIILYYGTLLVLGGSWALTEIKHVLNLRNEKLKNELKYLKAQVSPHFFFNMLNNLYGSIDKDASKAKKIVLELSEMMRYSIYKGESDYVSLKEEVNFIENFISLQRLRYYKELKIDFKVEVEDESLQLMPLLFINLVENAFKHGVENLRENAYVYIKLQAKKSKVYFEVENNFDAEMKAEEGGVGLQNLIKRLDLVYANAYKLETTIIKDVYNVQLRIDQV</sequence>
<feature type="domain" description="Signal transduction histidine kinase internal region" evidence="2">
    <location>
        <begin position="87"/>
        <end position="164"/>
    </location>
</feature>
<evidence type="ECO:0000313" key="3">
    <source>
        <dbReference type="EMBL" id="CAL2103496.1"/>
    </source>
</evidence>
<dbReference type="RefSeq" id="WP_348717702.1">
    <property type="nucleotide sequence ID" value="NZ_CAXJIO010000013.1"/>
</dbReference>
<evidence type="ECO:0000256" key="1">
    <source>
        <dbReference type="SAM" id="Phobius"/>
    </source>
</evidence>
<keyword evidence="3" id="KW-0808">Transferase</keyword>
<keyword evidence="3" id="KW-0418">Kinase</keyword>
<dbReference type="Pfam" id="PF06580">
    <property type="entry name" value="His_kinase"/>
    <property type="match status" value="1"/>
</dbReference>
<dbReference type="Gene3D" id="3.30.565.10">
    <property type="entry name" value="Histidine kinase-like ATPase, C-terminal domain"/>
    <property type="match status" value="1"/>
</dbReference>
<dbReference type="InterPro" id="IPR050640">
    <property type="entry name" value="Bact_2-comp_sensor_kinase"/>
</dbReference>
<dbReference type="InterPro" id="IPR036890">
    <property type="entry name" value="HATPase_C_sf"/>
</dbReference>
<evidence type="ECO:0000313" key="4">
    <source>
        <dbReference type="Proteomes" id="UP001497527"/>
    </source>
</evidence>
<evidence type="ECO:0000259" key="2">
    <source>
        <dbReference type="Pfam" id="PF06580"/>
    </source>
</evidence>
<dbReference type="EMBL" id="CAXJIO010000013">
    <property type="protein sequence ID" value="CAL2103496.1"/>
    <property type="molecule type" value="Genomic_DNA"/>
</dbReference>
<keyword evidence="1" id="KW-0472">Membrane</keyword>
<keyword evidence="1" id="KW-1133">Transmembrane helix</keyword>